<evidence type="ECO:0000256" key="2">
    <source>
        <dbReference type="SAM" id="Phobius"/>
    </source>
</evidence>
<dbReference type="OrthoDB" id="911994at2759"/>
<feature type="region of interest" description="Disordered" evidence="1">
    <location>
        <begin position="28"/>
        <end position="89"/>
    </location>
</feature>
<reference evidence="3 4" key="1">
    <citation type="submission" date="2019-09" db="EMBL/GenBank/DDBJ databases">
        <title>A chromosome-level genome assembly of the Chinese tupelo Nyssa sinensis.</title>
        <authorList>
            <person name="Yang X."/>
            <person name="Kang M."/>
            <person name="Yang Y."/>
            <person name="Xiong H."/>
            <person name="Wang M."/>
            <person name="Zhang Z."/>
            <person name="Wang Z."/>
            <person name="Wu H."/>
            <person name="Ma T."/>
            <person name="Liu J."/>
            <person name="Xi Z."/>
        </authorList>
    </citation>
    <scope>NUCLEOTIDE SEQUENCE [LARGE SCALE GENOMIC DNA]</scope>
    <source>
        <strain evidence="3">J267</strain>
        <tissue evidence="3">Leaf</tissue>
    </source>
</reference>
<feature type="compositionally biased region" description="Low complexity" evidence="1">
    <location>
        <begin position="39"/>
        <end position="54"/>
    </location>
</feature>
<feature type="transmembrane region" description="Helical" evidence="2">
    <location>
        <begin position="92"/>
        <end position="111"/>
    </location>
</feature>
<accession>A0A5J5BJJ6</accession>
<dbReference type="EMBL" id="CM018034">
    <property type="protein sequence ID" value="KAA8543263.1"/>
    <property type="molecule type" value="Genomic_DNA"/>
</dbReference>
<dbReference type="Proteomes" id="UP000325577">
    <property type="component" value="Linkage Group LG11"/>
</dbReference>
<dbReference type="PANTHER" id="PTHR33044">
    <property type="entry name" value="BIFUNCTIONAL INHIBITOR/LIPID-TRANSFER PROTEIN/SEED STORAGE 2S ALBUMIN SUPERFAMILY PROTEIN-RELATED"/>
    <property type="match status" value="1"/>
</dbReference>
<name>A0A5J5BJJ6_9ASTE</name>
<protein>
    <recommendedName>
        <fullName evidence="5">Bifunctional inhibitor/plant lipid transfer protein/seed storage helical domain-containing protein</fullName>
    </recommendedName>
</protein>
<keyword evidence="2" id="KW-0472">Membrane</keyword>
<keyword evidence="2" id="KW-1133">Transmembrane helix</keyword>
<keyword evidence="2" id="KW-0812">Transmembrane</keyword>
<dbReference type="InterPro" id="IPR043325">
    <property type="entry name" value="LTSS"/>
</dbReference>
<feature type="compositionally biased region" description="Polar residues" evidence="1">
    <location>
        <begin position="57"/>
        <end position="88"/>
    </location>
</feature>
<evidence type="ECO:0000313" key="3">
    <source>
        <dbReference type="EMBL" id="KAA8543263.1"/>
    </source>
</evidence>
<proteinExistence type="predicted"/>
<organism evidence="3 4">
    <name type="scientific">Nyssa sinensis</name>
    <dbReference type="NCBI Taxonomy" id="561372"/>
    <lineage>
        <taxon>Eukaryota</taxon>
        <taxon>Viridiplantae</taxon>
        <taxon>Streptophyta</taxon>
        <taxon>Embryophyta</taxon>
        <taxon>Tracheophyta</taxon>
        <taxon>Spermatophyta</taxon>
        <taxon>Magnoliopsida</taxon>
        <taxon>eudicotyledons</taxon>
        <taxon>Gunneridae</taxon>
        <taxon>Pentapetalae</taxon>
        <taxon>asterids</taxon>
        <taxon>Cornales</taxon>
        <taxon>Nyssaceae</taxon>
        <taxon>Nyssa</taxon>
    </lineage>
</organism>
<keyword evidence="4" id="KW-1185">Reference proteome</keyword>
<feature type="compositionally biased region" description="Polar residues" evidence="1">
    <location>
        <begin position="28"/>
        <end position="38"/>
    </location>
</feature>
<gene>
    <name evidence="3" type="ORF">F0562_021242</name>
</gene>
<evidence type="ECO:0000256" key="1">
    <source>
        <dbReference type="SAM" id="MobiDB-lite"/>
    </source>
</evidence>
<dbReference type="AlphaFoldDB" id="A0A5J5BJJ6"/>
<evidence type="ECO:0008006" key="5">
    <source>
        <dbReference type="Google" id="ProtNLM"/>
    </source>
</evidence>
<sequence>MAAGSSMGVNINQTLALALPGACNVQTPPVSQCNSVDGPTTSPATSPMTSPADSSNEKPATPTTSVPSIPSGTGSKTVPTSGSTSDGSITRMPLHLTVFILFVAACSSAVIKF</sequence>
<evidence type="ECO:0000313" key="4">
    <source>
        <dbReference type="Proteomes" id="UP000325577"/>
    </source>
</evidence>